<dbReference type="Proteomes" id="UP000217199">
    <property type="component" value="Unassembled WGS sequence"/>
</dbReference>
<feature type="signal peptide" evidence="1">
    <location>
        <begin position="1"/>
        <end position="22"/>
    </location>
</feature>
<gene>
    <name evidence="2" type="ORF">PNOK_0658600</name>
</gene>
<organism evidence="2 3">
    <name type="scientific">Pyrrhoderma noxium</name>
    <dbReference type="NCBI Taxonomy" id="2282107"/>
    <lineage>
        <taxon>Eukaryota</taxon>
        <taxon>Fungi</taxon>
        <taxon>Dikarya</taxon>
        <taxon>Basidiomycota</taxon>
        <taxon>Agaricomycotina</taxon>
        <taxon>Agaricomycetes</taxon>
        <taxon>Hymenochaetales</taxon>
        <taxon>Hymenochaetaceae</taxon>
        <taxon>Pyrrhoderma</taxon>
    </lineage>
</organism>
<sequence length="161" mass="17846">MLSNKLLIAASILLTSLVSVRADWTSPTVSSDKYYTIYSEDLSFLDSTNSKITTQSAESVSDITSNKGDKGLRFRFPDGIPGKVICEAHMGHYVGYDSDKGTWRTDISESDSGKLAEVSYFTDRDADKKYIQIGVGGYYISTNAQRTSHAAPWQFDEIEMV</sequence>
<dbReference type="AlphaFoldDB" id="A0A286UET7"/>
<proteinExistence type="predicted"/>
<keyword evidence="1" id="KW-0732">Signal</keyword>
<evidence type="ECO:0000313" key="2">
    <source>
        <dbReference type="EMBL" id="PAV18100.1"/>
    </source>
</evidence>
<dbReference type="EMBL" id="NBII01000006">
    <property type="protein sequence ID" value="PAV18100.1"/>
    <property type="molecule type" value="Genomic_DNA"/>
</dbReference>
<dbReference type="OrthoDB" id="2923145at2759"/>
<reference evidence="2 3" key="1">
    <citation type="journal article" date="2017" name="Mol. Ecol.">
        <title>Comparative and population genomic landscape of Phellinus noxius: A hypervariable fungus causing root rot in trees.</title>
        <authorList>
            <person name="Chung C.L."/>
            <person name="Lee T.J."/>
            <person name="Akiba M."/>
            <person name="Lee H.H."/>
            <person name="Kuo T.H."/>
            <person name="Liu D."/>
            <person name="Ke H.M."/>
            <person name="Yokoi T."/>
            <person name="Roa M.B."/>
            <person name="Lu M.J."/>
            <person name="Chang Y.Y."/>
            <person name="Ann P.J."/>
            <person name="Tsai J.N."/>
            <person name="Chen C.Y."/>
            <person name="Tzean S.S."/>
            <person name="Ota Y."/>
            <person name="Hattori T."/>
            <person name="Sahashi N."/>
            <person name="Liou R.F."/>
            <person name="Kikuchi T."/>
            <person name="Tsai I.J."/>
        </authorList>
    </citation>
    <scope>NUCLEOTIDE SEQUENCE [LARGE SCALE GENOMIC DNA]</scope>
    <source>
        <strain evidence="2 3">FFPRI411160</strain>
    </source>
</reference>
<evidence type="ECO:0000256" key="1">
    <source>
        <dbReference type="SAM" id="SignalP"/>
    </source>
</evidence>
<name>A0A286UET7_9AGAM</name>
<accession>A0A286UET7</accession>
<keyword evidence="3" id="KW-1185">Reference proteome</keyword>
<comment type="caution">
    <text evidence="2">The sequence shown here is derived from an EMBL/GenBank/DDBJ whole genome shotgun (WGS) entry which is preliminary data.</text>
</comment>
<feature type="chain" id="PRO_5013770047" evidence="1">
    <location>
        <begin position="23"/>
        <end position="161"/>
    </location>
</feature>
<protein>
    <submittedName>
        <fullName evidence="2">Uncharacterized protein</fullName>
    </submittedName>
</protein>
<dbReference type="InParanoid" id="A0A286UET7"/>
<evidence type="ECO:0000313" key="3">
    <source>
        <dbReference type="Proteomes" id="UP000217199"/>
    </source>
</evidence>